<dbReference type="InterPro" id="IPR014729">
    <property type="entry name" value="Rossmann-like_a/b/a_fold"/>
</dbReference>
<dbReference type="GO" id="GO:0005524">
    <property type="term" value="F:ATP binding"/>
    <property type="evidence" value="ECO:0007669"/>
    <property type="project" value="UniProtKB-KW"/>
</dbReference>
<evidence type="ECO:0000256" key="3">
    <source>
        <dbReference type="ARBA" id="ARBA00012737"/>
    </source>
</evidence>
<feature type="binding site" evidence="10">
    <location>
        <position position="296"/>
    </location>
    <ligand>
        <name>ATP</name>
        <dbReference type="ChEBI" id="CHEBI:30616"/>
    </ligand>
</feature>
<dbReference type="Pfam" id="PF00733">
    <property type="entry name" value="Asn_synthase"/>
    <property type="match status" value="1"/>
</dbReference>
<comment type="catalytic activity">
    <reaction evidence="8">
        <text>L-aspartate + L-glutamine + ATP + H2O = L-asparagine + L-glutamate + AMP + diphosphate + H(+)</text>
        <dbReference type="Rhea" id="RHEA:12228"/>
        <dbReference type="ChEBI" id="CHEBI:15377"/>
        <dbReference type="ChEBI" id="CHEBI:15378"/>
        <dbReference type="ChEBI" id="CHEBI:29985"/>
        <dbReference type="ChEBI" id="CHEBI:29991"/>
        <dbReference type="ChEBI" id="CHEBI:30616"/>
        <dbReference type="ChEBI" id="CHEBI:33019"/>
        <dbReference type="ChEBI" id="CHEBI:58048"/>
        <dbReference type="ChEBI" id="CHEBI:58359"/>
        <dbReference type="ChEBI" id="CHEBI:456215"/>
        <dbReference type="EC" id="6.3.5.4"/>
    </reaction>
</comment>
<dbReference type="EMBL" id="FOHX01000001">
    <property type="protein sequence ID" value="SES94710.1"/>
    <property type="molecule type" value="Genomic_DNA"/>
</dbReference>
<dbReference type="Gene3D" id="3.60.20.10">
    <property type="entry name" value="Glutamine Phosphoribosylpyrophosphate, subunit 1, domain 1"/>
    <property type="match status" value="1"/>
</dbReference>
<dbReference type="InterPro" id="IPR029055">
    <property type="entry name" value="Ntn_hydrolases_N"/>
</dbReference>
<feature type="active site" description="For GATase activity" evidence="9">
    <location>
        <position position="2"/>
    </location>
</feature>
<protein>
    <recommendedName>
        <fullName evidence="3">asparagine synthase (glutamine-hydrolyzing)</fullName>
        <ecNumber evidence="3">6.3.5.4</ecNumber>
    </recommendedName>
</protein>
<dbReference type="Gene3D" id="3.40.50.620">
    <property type="entry name" value="HUPs"/>
    <property type="match status" value="1"/>
</dbReference>
<accession>A0A1I0AK73</accession>
<evidence type="ECO:0000259" key="12">
    <source>
        <dbReference type="PROSITE" id="PS51278"/>
    </source>
</evidence>
<dbReference type="PANTHER" id="PTHR43284">
    <property type="entry name" value="ASPARAGINE SYNTHETASE (GLUTAMINE-HYDROLYZING)"/>
    <property type="match status" value="1"/>
</dbReference>
<dbReference type="PIRSF" id="PIRSF001589">
    <property type="entry name" value="Asn_synthetase_glu-h"/>
    <property type="match status" value="1"/>
</dbReference>
<evidence type="ECO:0000256" key="7">
    <source>
        <dbReference type="ARBA" id="ARBA00022962"/>
    </source>
</evidence>
<dbReference type="InterPro" id="IPR001962">
    <property type="entry name" value="Asn_synthase"/>
</dbReference>
<comment type="similarity">
    <text evidence="2">Belongs to the asparagine synthetase family.</text>
</comment>
<dbReference type="Proteomes" id="UP000199361">
    <property type="component" value="Unassembled WGS sequence"/>
</dbReference>
<feature type="binding site" evidence="10">
    <location>
        <position position="103"/>
    </location>
    <ligand>
        <name>L-glutamine</name>
        <dbReference type="ChEBI" id="CHEBI:58359"/>
    </ligand>
</feature>
<evidence type="ECO:0000256" key="9">
    <source>
        <dbReference type="PIRSR" id="PIRSR001589-1"/>
    </source>
</evidence>
<evidence type="ECO:0000313" key="13">
    <source>
        <dbReference type="EMBL" id="SES94710.1"/>
    </source>
</evidence>
<keyword evidence="6 9" id="KW-0061">Asparagine biosynthesis</keyword>
<evidence type="ECO:0000313" key="14">
    <source>
        <dbReference type="Proteomes" id="UP000199361"/>
    </source>
</evidence>
<keyword evidence="7 9" id="KW-0315">Glutamine amidotransferase</keyword>
<dbReference type="Pfam" id="PF13537">
    <property type="entry name" value="GATase_7"/>
    <property type="match status" value="1"/>
</dbReference>
<dbReference type="OrthoDB" id="9763290at2"/>
<evidence type="ECO:0000256" key="4">
    <source>
        <dbReference type="ARBA" id="ARBA00022741"/>
    </source>
</evidence>
<dbReference type="CDD" id="cd01991">
    <property type="entry name" value="Asn_synthase_B_C"/>
    <property type="match status" value="1"/>
</dbReference>
<dbReference type="PANTHER" id="PTHR43284:SF1">
    <property type="entry name" value="ASPARAGINE SYNTHETASE"/>
    <property type="match status" value="1"/>
</dbReference>
<dbReference type="InterPro" id="IPR006426">
    <property type="entry name" value="Asn_synth_AEB"/>
</dbReference>
<dbReference type="InterPro" id="IPR033738">
    <property type="entry name" value="AsnB_N"/>
</dbReference>
<dbReference type="EC" id="6.3.5.4" evidence="3"/>
<dbReference type="GO" id="GO:0005829">
    <property type="term" value="C:cytosol"/>
    <property type="evidence" value="ECO:0007669"/>
    <property type="project" value="TreeGrafter"/>
</dbReference>
<evidence type="ECO:0000256" key="6">
    <source>
        <dbReference type="ARBA" id="ARBA00022888"/>
    </source>
</evidence>
<dbReference type="PROSITE" id="PS51278">
    <property type="entry name" value="GATASE_TYPE_2"/>
    <property type="match status" value="1"/>
</dbReference>
<keyword evidence="4 10" id="KW-0547">Nucleotide-binding</keyword>
<feature type="domain" description="Glutamine amidotransferase type-2" evidence="12">
    <location>
        <begin position="2"/>
        <end position="215"/>
    </location>
</feature>
<keyword evidence="9" id="KW-0028">Amino-acid biosynthesis</keyword>
<dbReference type="STRING" id="568860.SAMN05421811_101827"/>
<evidence type="ECO:0000256" key="2">
    <source>
        <dbReference type="ARBA" id="ARBA00005752"/>
    </source>
</evidence>
<evidence type="ECO:0000256" key="5">
    <source>
        <dbReference type="ARBA" id="ARBA00022840"/>
    </source>
</evidence>
<dbReference type="CDD" id="cd00712">
    <property type="entry name" value="AsnB"/>
    <property type="match status" value="1"/>
</dbReference>
<dbReference type="InterPro" id="IPR017932">
    <property type="entry name" value="GATase_2_dom"/>
</dbReference>
<gene>
    <name evidence="13" type="ORF">SAMN05421811_101827</name>
</gene>
<name>A0A1I0AK73_9ACTN</name>
<evidence type="ECO:0000256" key="11">
    <source>
        <dbReference type="PIRSR" id="PIRSR001589-3"/>
    </source>
</evidence>
<dbReference type="SUPFAM" id="SSF52402">
    <property type="entry name" value="Adenine nucleotide alpha hydrolases-like"/>
    <property type="match status" value="1"/>
</dbReference>
<keyword evidence="5 10" id="KW-0067">ATP-binding</keyword>
<evidence type="ECO:0000256" key="10">
    <source>
        <dbReference type="PIRSR" id="PIRSR001589-2"/>
    </source>
</evidence>
<reference evidence="13 14" key="1">
    <citation type="submission" date="2016-10" db="EMBL/GenBank/DDBJ databases">
        <authorList>
            <person name="de Groot N.N."/>
        </authorList>
    </citation>
    <scope>NUCLEOTIDE SEQUENCE [LARGE SCALE GENOMIC DNA]</scope>
    <source>
        <strain evidence="13 14">CGMCC 4.5598</strain>
    </source>
</reference>
<dbReference type="NCBIfam" id="TIGR01536">
    <property type="entry name" value="asn_synth_AEB"/>
    <property type="match status" value="1"/>
</dbReference>
<evidence type="ECO:0000256" key="8">
    <source>
        <dbReference type="ARBA" id="ARBA00048741"/>
    </source>
</evidence>
<dbReference type="AlphaFoldDB" id="A0A1I0AK73"/>
<proteinExistence type="inferred from homology"/>
<feature type="site" description="Important for beta-aspartyl-AMP intermediate formation" evidence="11">
    <location>
        <position position="381"/>
    </location>
</feature>
<sequence length="619" mass="69686">MCGIAGWVDFARDLSGEHRTIDAMTDTLTPRGPDARGVWCAGHAALGHTRTSVIDLTGGVQPMTAEEDGRTIAVITYSGEVYNFRELRNELEQRGHRFRTRSDTEVVLRSYLEWGADCATRLEGMFSFGVWDVRDQSLLLVRDRFGIKPLFYSLRPDGVLFASEPKALLAHPETGTAVDLDGLREVFSTAKQPGQAVFRDQREVRPGHTLTVRPGKVVERRYWALSARPHTEDLDGTVDHVRSLLEDIVLRELVSDVPLCTTLSGGLDSSAVTALAARWQRKVNGERVRSVTTTYVGYSENFRPDDTRDTADAPYAAELARHVDADHTDIVLDTAALTDPEARKAAMTAQDMPTTVGDMDTSFYLMLRAIRQHSTVALTGETADEIFGGFRWVHDDELVRSGTFPWVANEKRQPGCANGQGRGLFDRSFLQKLDMDRYYADNYHQALAEAPHQEGEDEREHLMRSVCYVKLARWLPMLLDRSDRLAMTSGLETRVPFCDHRLVEYVYNTPWAFKTFDGREKSLLRAAVKDLLPPSVLDRRKSPYPVTQDPAYTRALHQELADLLADPNAPVLPLLDRSAADEVLRHPKDVAQDWPSRMNVEMALQFNSWLKHYGVSLEL</sequence>
<comment type="pathway">
    <text evidence="1">Amino-acid biosynthesis; L-asparagine biosynthesis; L-asparagine from L-aspartate (L-Gln route): step 1/1.</text>
</comment>
<evidence type="ECO:0000256" key="1">
    <source>
        <dbReference type="ARBA" id="ARBA00005187"/>
    </source>
</evidence>
<keyword evidence="14" id="KW-1185">Reference proteome</keyword>
<dbReference type="GO" id="GO:0006529">
    <property type="term" value="P:asparagine biosynthetic process"/>
    <property type="evidence" value="ECO:0007669"/>
    <property type="project" value="UniProtKB-KW"/>
</dbReference>
<dbReference type="InterPro" id="IPR051786">
    <property type="entry name" value="ASN_synthetase/amidase"/>
</dbReference>
<dbReference type="GO" id="GO:0004066">
    <property type="term" value="F:asparagine synthase (glutamine-hydrolyzing) activity"/>
    <property type="evidence" value="ECO:0007669"/>
    <property type="project" value="UniProtKB-EC"/>
</dbReference>
<organism evidence="13 14">
    <name type="scientific">Nonomuraea wenchangensis</name>
    <dbReference type="NCBI Taxonomy" id="568860"/>
    <lineage>
        <taxon>Bacteria</taxon>
        <taxon>Bacillati</taxon>
        <taxon>Actinomycetota</taxon>
        <taxon>Actinomycetes</taxon>
        <taxon>Streptosporangiales</taxon>
        <taxon>Streptosporangiaceae</taxon>
        <taxon>Nonomuraea</taxon>
    </lineage>
</organism>
<dbReference type="SUPFAM" id="SSF56235">
    <property type="entry name" value="N-terminal nucleophile aminohydrolases (Ntn hydrolases)"/>
    <property type="match status" value="1"/>
</dbReference>